<proteinExistence type="predicted"/>
<gene>
    <name evidence="2" type="ORF">AVDCRST_MAG05-1553</name>
</gene>
<evidence type="ECO:0000313" key="2">
    <source>
        <dbReference type="EMBL" id="CAA9485448.1"/>
    </source>
</evidence>
<feature type="compositionally biased region" description="Basic and acidic residues" evidence="1">
    <location>
        <begin position="109"/>
        <end position="137"/>
    </location>
</feature>
<accession>A0A6J4S8L6</accession>
<reference evidence="2" key="1">
    <citation type="submission" date="2020-02" db="EMBL/GenBank/DDBJ databases">
        <authorList>
            <person name="Meier V. D."/>
        </authorList>
    </citation>
    <scope>NUCLEOTIDE SEQUENCE</scope>
    <source>
        <strain evidence="2">AVDCRST_MAG05</strain>
    </source>
</reference>
<feature type="region of interest" description="Disordered" evidence="1">
    <location>
        <begin position="106"/>
        <end position="137"/>
    </location>
</feature>
<protein>
    <submittedName>
        <fullName evidence="2">Uncharacterized protein</fullName>
    </submittedName>
</protein>
<name>A0A6J4S8L6_9ACTN</name>
<dbReference type="EMBL" id="CADCVM010000172">
    <property type="protein sequence ID" value="CAA9485448.1"/>
    <property type="molecule type" value="Genomic_DNA"/>
</dbReference>
<evidence type="ECO:0000256" key="1">
    <source>
        <dbReference type="SAM" id="MobiDB-lite"/>
    </source>
</evidence>
<organism evidence="2">
    <name type="scientific">uncultured Rubrobacteraceae bacterium</name>
    <dbReference type="NCBI Taxonomy" id="349277"/>
    <lineage>
        <taxon>Bacteria</taxon>
        <taxon>Bacillati</taxon>
        <taxon>Actinomycetota</taxon>
        <taxon>Rubrobacteria</taxon>
        <taxon>Rubrobacterales</taxon>
        <taxon>Rubrobacteraceae</taxon>
        <taxon>environmental samples</taxon>
    </lineage>
</organism>
<dbReference type="AlphaFoldDB" id="A0A6J4S8L6"/>
<sequence length="137" mass="15784">MADPVIVQTANPRIVKPEDLEGLVSALEDNGLEVRLGYLEQRGYGVTWWEVLLIWMAARTGEAVIDQVVGDVVGWMRERFRQEPERSQRPKVALLVFYEDDEGEATEAVELRSADDEPVRRPTEEFERYTRKKPPEP</sequence>